<dbReference type="InParanoid" id="A0A397RV25"/>
<dbReference type="GO" id="GO:0016829">
    <property type="term" value="F:lyase activity"/>
    <property type="evidence" value="ECO:0007669"/>
    <property type="project" value="UniProtKB-KW"/>
</dbReference>
<keyword evidence="5" id="KW-0411">Iron-sulfur</keyword>
<evidence type="ECO:0000256" key="3">
    <source>
        <dbReference type="ARBA" id="ARBA00022723"/>
    </source>
</evidence>
<dbReference type="InterPro" id="IPR051208">
    <property type="entry name" value="Class-I_Fumarase/Tartrate_DH"/>
</dbReference>
<evidence type="ECO:0000256" key="1">
    <source>
        <dbReference type="ARBA" id="ARBA00008876"/>
    </source>
</evidence>
<protein>
    <submittedName>
        <fullName evidence="8">Fumarate hydratase subunit alpha</fullName>
    </submittedName>
</protein>
<sequence>MKTIEPDVITKEVKRLAIEAATYLEKDVLDVLECAKNKECGLAKSILEQIIENDNLAASENVPMCQDTGITIVFVEIGNEVYIPGDIYDAINKGISLGYTEGYLRKSVVKSPLNRMNTKDNTPAIVHIKHVLGDTLKITVCPKGAGSENMSRVKMLVPADGIQGIKDFVLTTVKEAGGRPCPPLIVGVGIGGDLEKCALLAKESLLRPIDDESSDLDAKSLEKELFEEINKLNIGPMGLGGKTTALAVKVNLYPCHIASLPVAVNIQCHASRHKVVILW</sequence>
<dbReference type="PANTHER" id="PTHR30389:SF17">
    <property type="entry name" value="L(+)-TARTRATE DEHYDRATASE SUBUNIT ALPHA-RELATED"/>
    <property type="match status" value="1"/>
</dbReference>
<dbReference type="EMBL" id="QXEV01000004">
    <property type="protein sequence ID" value="RIA78043.1"/>
    <property type="molecule type" value="Genomic_DNA"/>
</dbReference>
<keyword evidence="9" id="KW-1185">Reference proteome</keyword>
<proteinExistence type="inferred from homology"/>
<dbReference type="OrthoDB" id="9798978at2"/>
<dbReference type="InterPro" id="IPR004646">
    <property type="entry name" value="Fe-S_hydro-lyase_TtdA-typ_cat"/>
</dbReference>
<evidence type="ECO:0000256" key="5">
    <source>
        <dbReference type="ARBA" id="ARBA00023014"/>
    </source>
</evidence>
<organism evidence="8 9">
    <name type="scientific">Anaeroplasma bactoclasticum</name>
    <dbReference type="NCBI Taxonomy" id="2088"/>
    <lineage>
        <taxon>Bacteria</taxon>
        <taxon>Bacillati</taxon>
        <taxon>Mycoplasmatota</taxon>
        <taxon>Mollicutes</taxon>
        <taxon>Anaeroplasmatales</taxon>
        <taxon>Anaeroplasmataceae</taxon>
        <taxon>Anaeroplasma</taxon>
    </lineage>
</organism>
<reference evidence="8 9" key="1">
    <citation type="submission" date="2018-08" db="EMBL/GenBank/DDBJ databases">
        <title>Genomic Encyclopedia of Archaeal and Bacterial Type Strains, Phase II (KMG-II): from individual species to whole genera.</title>
        <authorList>
            <person name="Goeker M."/>
        </authorList>
    </citation>
    <scope>NUCLEOTIDE SEQUENCE [LARGE SCALE GENOMIC DNA]</scope>
    <source>
        <strain evidence="8 9">ATCC 27112</strain>
    </source>
</reference>
<dbReference type="Proteomes" id="UP000266506">
    <property type="component" value="Unassembled WGS sequence"/>
</dbReference>
<keyword evidence="6" id="KW-0456">Lyase</keyword>
<dbReference type="PANTHER" id="PTHR30389">
    <property type="entry name" value="FUMARATE HYDRATASE-RELATED"/>
    <property type="match status" value="1"/>
</dbReference>
<dbReference type="NCBIfam" id="TIGR00722">
    <property type="entry name" value="ttdA_fumA_fumB"/>
    <property type="match status" value="1"/>
</dbReference>
<evidence type="ECO:0000256" key="2">
    <source>
        <dbReference type="ARBA" id="ARBA00022485"/>
    </source>
</evidence>
<dbReference type="NCBIfam" id="NF004885">
    <property type="entry name" value="PRK06246.1"/>
    <property type="match status" value="1"/>
</dbReference>
<dbReference type="GO" id="GO:0051539">
    <property type="term" value="F:4 iron, 4 sulfur cluster binding"/>
    <property type="evidence" value="ECO:0007669"/>
    <property type="project" value="UniProtKB-KW"/>
</dbReference>
<dbReference type="AlphaFoldDB" id="A0A397RV25"/>
<evidence type="ECO:0000256" key="6">
    <source>
        <dbReference type="ARBA" id="ARBA00023239"/>
    </source>
</evidence>
<dbReference type="Pfam" id="PF05681">
    <property type="entry name" value="Fumerase"/>
    <property type="match status" value="1"/>
</dbReference>
<keyword evidence="4" id="KW-0408">Iron</keyword>
<feature type="domain" description="Fe-S hydro-lyase tartrate dehydratase alpha-type catalytic" evidence="7">
    <location>
        <begin position="11"/>
        <end position="275"/>
    </location>
</feature>
<accession>A0A397RV25</accession>
<evidence type="ECO:0000313" key="8">
    <source>
        <dbReference type="EMBL" id="RIA78043.1"/>
    </source>
</evidence>
<comment type="caution">
    <text evidence="8">The sequence shown here is derived from an EMBL/GenBank/DDBJ whole genome shotgun (WGS) entry which is preliminary data.</text>
</comment>
<name>A0A397RV25_9MOLU</name>
<comment type="similarity">
    <text evidence="1">Belongs to the class-I fumarase family.</text>
</comment>
<dbReference type="GO" id="GO:0046872">
    <property type="term" value="F:metal ion binding"/>
    <property type="evidence" value="ECO:0007669"/>
    <property type="project" value="UniProtKB-KW"/>
</dbReference>
<keyword evidence="3" id="KW-0479">Metal-binding</keyword>
<evidence type="ECO:0000313" key="9">
    <source>
        <dbReference type="Proteomes" id="UP000266506"/>
    </source>
</evidence>
<evidence type="ECO:0000256" key="4">
    <source>
        <dbReference type="ARBA" id="ARBA00023004"/>
    </source>
</evidence>
<gene>
    <name evidence="8" type="ORF">EI71_00620</name>
</gene>
<keyword evidence="2" id="KW-0004">4Fe-4S</keyword>
<evidence type="ECO:0000259" key="7">
    <source>
        <dbReference type="Pfam" id="PF05681"/>
    </source>
</evidence>